<protein>
    <submittedName>
        <fullName evidence="2">Uncharacterized protein</fullName>
    </submittedName>
</protein>
<dbReference type="GO" id="GO:0003677">
    <property type="term" value="F:DNA binding"/>
    <property type="evidence" value="ECO:0007669"/>
    <property type="project" value="UniProtKB-KW"/>
</dbReference>
<organism evidence="2 3">
    <name type="scientific">Roseibium aggregatum (strain ATCC 25650 / DSM 13394 / JCM 20685 / NBRC 16684 / NCIMB 2208 / IAM 12614 / B1)</name>
    <name type="common">Stappia aggregata</name>
    <dbReference type="NCBI Taxonomy" id="384765"/>
    <lineage>
        <taxon>Bacteria</taxon>
        <taxon>Pseudomonadati</taxon>
        <taxon>Pseudomonadota</taxon>
        <taxon>Alphaproteobacteria</taxon>
        <taxon>Hyphomicrobiales</taxon>
        <taxon>Stappiaceae</taxon>
        <taxon>Roseibium</taxon>
    </lineage>
</organism>
<keyword evidence="1" id="KW-0238">DNA-binding</keyword>
<evidence type="ECO:0000313" key="2">
    <source>
        <dbReference type="EMBL" id="EAV43510.1"/>
    </source>
</evidence>
<gene>
    <name evidence="2" type="ORF">SIAM614_02496</name>
</gene>
<reference evidence="2 3" key="1">
    <citation type="submission" date="2006-05" db="EMBL/GenBank/DDBJ databases">
        <authorList>
            <person name="King G."/>
            <person name="Ferriera S."/>
            <person name="Johnson J."/>
            <person name="Kravitz S."/>
            <person name="Beeson K."/>
            <person name="Sutton G."/>
            <person name="Rogers Y.-H."/>
            <person name="Friedman R."/>
            <person name="Frazier M."/>
            <person name="Venter J.C."/>
        </authorList>
    </citation>
    <scope>NUCLEOTIDE SEQUENCE [LARGE SCALE GENOMIC DNA]</scope>
    <source>
        <strain evidence="3">ATCC 25650 / DSM 13394 / JCM 20685 / NBRC 16684 / NCIMB 2208 / IAM 12614 / B1</strain>
    </source>
</reference>
<name>A0NUA8_ROSAI</name>
<dbReference type="RefSeq" id="WP_006935307.1">
    <property type="nucleotide sequence ID" value="NZ_AAUW01000009.1"/>
</dbReference>
<accession>A0NUA8</accession>
<dbReference type="GeneID" id="68850475"/>
<dbReference type="EMBL" id="AAUW01000009">
    <property type="protein sequence ID" value="EAV43510.1"/>
    <property type="molecule type" value="Genomic_DNA"/>
</dbReference>
<dbReference type="Gene3D" id="1.10.150.130">
    <property type="match status" value="1"/>
</dbReference>
<evidence type="ECO:0000256" key="1">
    <source>
        <dbReference type="ARBA" id="ARBA00023125"/>
    </source>
</evidence>
<proteinExistence type="predicted"/>
<evidence type="ECO:0000313" key="3">
    <source>
        <dbReference type="Proteomes" id="UP000004848"/>
    </source>
</evidence>
<dbReference type="InterPro" id="IPR010998">
    <property type="entry name" value="Integrase_recombinase_N"/>
</dbReference>
<comment type="caution">
    <text evidence="2">The sequence shown here is derived from an EMBL/GenBank/DDBJ whole genome shotgun (WGS) entry which is preliminary data.</text>
</comment>
<dbReference type="eggNOG" id="COG0582">
    <property type="taxonomic scope" value="Bacteria"/>
</dbReference>
<dbReference type="Proteomes" id="UP000004848">
    <property type="component" value="Unassembled WGS sequence"/>
</dbReference>
<dbReference type="AlphaFoldDB" id="A0NUA8"/>
<sequence>MDSTFEHHTGQRQLKGRITGRTHVRTRLCQKNPKFSLAIRASTHVALGENPAEERELDHKAISVKELCQRYIEDAKAGLILGKKCRPKNESTIYTDEGRIKRQFVPLLGTRWVKDLTSADITRFMPELLPVGRR</sequence>